<accession>A0A7K0EVN0</accession>
<dbReference type="OrthoDB" id="9806494at2"/>
<reference evidence="1 2" key="1">
    <citation type="journal article" date="2018" name="Antonie Van Leeuwenhoek">
        <title>Larkinella terrae sp. nov., isolated from soil on Jeju Island, South Korea.</title>
        <authorList>
            <person name="Ten L.N."/>
            <person name="Jeon J."/>
            <person name="Park S.J."/>
            <person name="Park S."/>
            <person name="Lee S.Y."/>
            <person name="Kim M.K."/>
            <person name="Jung H.Y."/>
        </authorList>
    </citation>
    <scope>NUCLEOTIDE SEQUENCE [LARGE SCALE GENOMIC DNA]</scope>
    <source>
        <strain evidence="1 2">KCTC 52001</strain>
    </source>
</reference>
<dbReference type="InterPro" id="IPR012545">
    <property type="entry name" value="DUF1697"/>
</dbReference>
<dbReference type="Proteomes" id="UP000441754">
    <property type="component" value="Unassembled WGS sequence"/>
</dbReference>
<evidence type="ECO:0000313" key="2">
    <source>
        <dbReference type="Proteomes" id="UP000441754"/>
    </source>
</evidence>
<keyword evidence="2" id="KW-1185">Reference proteome</keyword>
<dbReference type="AlphaFoldDB" id="A0A7K0EVN0"/>
<sequence length="188" mass="21388">MKTYLAILRGINVSGHKKITMTDLKSLFEELNCTQVRTYIQSGNVVFNQEVSSPEEQIRQIEKKIADTYGFQVPVLIRSLAELRNVAQNNPFLTEKDIEIDKLHVTFLADIPSESNREKIKDVTFGSDRFSIVGKDVYVYCPGGYGNTKLSNTFFENKLKVTATTRNWRSVNELLKMAESTANERPNS</sequence>
<gene>
    <name evidence="1" type="ORF">GJJ30_29575</name>
</gene>
<dbReference type="SUPFAM" id="SSF160379">
    <property type="entry name" value="SP0830-like"/>
    <property type="match status" value="1"/>
</dbReference>
<name>A0A7K0EVN0_9BACT</name>
<dbReference type="Gene3D" id="3.30.70.1280">
    <property type="entry name" value="SP0830-like domains"/>
    <property type="match status" value="1"/>
</dbReference>
<dbReference type="Pfam" id="PF08002">
    <property type="entry name" value="DUF1697"/>
    <property type="match status" value="1"/>
</dbReference>
<dbReference type="RefSeq" id="WP_154178851.1">
    <property type="nucleotide sequence ID" value="NZ_WJXZ01000015.1"/>
</dbReference>
<dbReference type="PIRSF" id="PIRSF008502">
    <property type="entry name" value="UCP008502"/>
    <property type="match status" value="1"/>
</dbReference>
<dbReference type="EMBL" id="WJXZ01000015">
    <property type="protein sequence ID" value="MRS65478.1"/>
    <property type="molecule type" value="Genomic_DNA"/>
</dbReference>
<comment type="caution">
    <text evidence="1">The sequence shown here is derived from an EMBL/GenBank/DDBJ whole genome shotgun (WGS) entry which is preliminary data.</text>
</comment>
<protein>
    <submittedName>
        <fullName evidence="1">DUF1697 domain-containing protein</fullName>
    </submittedName>
</protein>
<dbReference type="PANTHER" id="PTHR36439">
    <property type="entry name" value="BLL4334 PROTEIN"/>
    <property type="match status" value="1"/>
</dbReference>
<organism evidence="1 2">
    <name type="scientific">Larkinella terrae</name>
    <dbReference type="NCBI Taxonomy" id="2025311"/>
    <lineage>
        <taxon>Bacteria</taxon>
        <taxon>Pseudomonadati</taxon>
        <taxon>Bacteroidota</taxon>
        <taxon>Cytophagia</taxon>
        <taxon>Cytophagales</taxon>
        <taxon>Spirosomataceae</taxon>
        <taxon>Larkinella</taxon>
    </lineage>
</organism>
<proteinExistence type="predicted"/>
<evidence type="ECO:0000313" key="1">
    <source>
        <dbReference type="EMBL" id="MRS65478.1"/>
    </source>
</evidence>
<dbReference type="PANTHER" id="PTHR36439:SF1">
    <property type="entry name" value="DUF1697 DOMAIN-CONTAINING PROTEIN"/>
    <property type="match status" value="1"/>
</dbReference>